<feature type="region of interest" description="Disordered" evidence="1">
    <location>
        <begin position="349"/>
        <end position="383"/>
    </location>
</feature>
<reference evidence="2 3" key="1">
    <citation type="submission" date="2021-01" db="EMBL/GenBank/DDBJ databases">
        <title>Whole genome shotgun sequence of Actinoplanes deccanensis NBRC 13994.</title>
        <authorList>
            <person name="Komaki H."/>
            <person name="Tamura T."/>
        </authorList>
    </citation>
    <scope>NUCLEOTIDE SEQUENCE [LARGE SCALE GENOMIC DNA]</scope>
    <source>
        <strain evidence="2 3">NBRC 13994</strain>
    </source>
</reference>
<evidence type="ECO:0000313" key="2">
    <source>
        <dbReference type="EMBL" id="GID76461.1"/>
    </source>
</evidence>
<comment type="caution">
    <text evidence="2">The sequence shown here is derived from an EMBL/GenBank/DDBJ whole genome shotgun (WGS) entry which is preliminary data.</text>
</comment>
<keyword evidence="3" id="KW-1185">Reference proteome</keyword>
<name>A0ABQ3Y8Y8_9ACTN</name>
<dbReference type="Proteomes" id="UP000609879">
    <property type="component" value="Unassembled WGS sequence"/>
</dbReference>
<protein>
    <submittedName>
        <fullName evidence="2">Thiamin biosynthesis protein</fullName>
    </submittedName>
</protein>
<sequence length="383" mass="40967">MNRPLLLPGLPRVWRDDTELQLGADPAGAVLLRLPDPRAAEILDLMDGRRPERLVLLRAVEMGIPAAEARALMESLRVAGLAVPATTLIPRTAEGVVQQRLVSEAAALAFRDRRDVPAAWRATRGEDRGHRFRRRATPATTLRRRRTACVVVAGHGRLGASIAVALAEAGVGHVAPEMPGTVTKDELVGGPLRAGAEGLPRNDAIDAAIAAVAPGVIRRRLRTMRPTLVVQLDNDKPAPLLAAVHGGRRQAHLAVTIREGTAVIGPLVPPTGGPCLGCLHLHRLDRDARWPGPPRTDVPEPCTVTTLLAATGYATAQALAYLDGDIPETLGASVEITSAGSFRRRTWPPHPHCDCTRRRPRPAASKQPTRKAIQAGERRPASS</sequence>
<organism evidence="2 3">
    <name type="scientific">Paractinoplanes deccanensis</name>
    <dbReference type="NCBI Taxonomy" id="113561"/>
    <lineage>
        <taxon>Bacteria</taxon>
        <taxon>Bacillati</taxon>
        <taxon>Actinomycetota</taxon>
        <taxon>Actinomycetes</taxon>
        <taxon>Micromonosporales</taxon>
        <taxon>Micromonosporaceae</taxon>
        <taxon>Paractinoplanes</taxon>
    </lineage>
</organism>
<dbReference type="InterPro" id="IPR035985">
    <property type="entry name" value="Ubiquitin-activating_enz"/>
</dbReference>
<evidence type="ECO:0000256" key="1">
    <source>
        <dbReference type="SAM" id="MobiDB-lite"/>
    </source>
</evidence>
<dbReference type="SUPFAM" id="SSF69572">
    <property type="entry name" value="Activating enzymes of the ubiquitin-like proteins"/>
    <property type="match status" value="1"/>
</dbReference>
<dbReference type="Gene3D" id="3.40.50.720">
    <property type="entry name" value="NAD(P)-binding Rossmann-like Domain"/>
    <property type="match status" value="1"/>
</dbReference>
<dbReference type="RefSeq" id="WP_239169042.1">
    <property type="nucleotide sequence ID" value="NZ_BAAABO010000042.1"/>
</dbReference>
<dbReference type="EMBL" id="BOMI01000102">
    <property type="protein sequence ID" value="GID76461.1"/>
    <property type="molecule type" value="Genomic_DNA"/>
</dbReference>
<proteinExistence type="predicted"/>
<evidence type="ECO:0000313" key="3">
    <source>
        <dbReference type="Proteomes" id="UP000609879"/>
    </source>
</evidence>
<gene>
    <name evidence="2" type="ORF">Ade02nite_51020</name>
</gene>
<accession>A0ABQ3Y8Y8</accession>